<feature type="compositionally biased region" description="Polar residues" evidence="2">
    <location>
        <begin position="159"/>
        <end position="171"/>
    </location>
</feature>
<feature type="compositionally biased region" description="Polar residues" evidence="2">
    <location>
        <begin position="746"/>
        <end position="762"/>
    </location>
</feature>
<dbReference type="InterPro" id="IPR005046">
    <property type="entry name" value="DUF285"/>
</dbReference>
<evidence type="ECO:0000256" key="1">
    <source>
        <dbReference type="ARBA" id="ARBA00022729"/>
    </source>
</evidence>
<feature type="compositionally biased region" description="Polar residues" evidence="2">
    <location>
        <begin position="696"/>
        <end position="721"/>
    </location>
</feature>
<dbReference type="Pfam" id="PF03382">
    <property type="entry name" value="DUF285"/>
    <property type="match status" value="1"/>
</dbReference>
<dbReference type="Pfam" id="PF04650">
    <property type="entry name" value="YSIRK_signal"/>
    <property type="match status" value="1"/>
</dbReference>
<feature type="domain" description="YSIRK Gram-positive signal peptide" evidence="3">
    <location>
        <begin position="5"/>
        <end position="28"/>
    </location>
</feature>
<name>A0A9E2KR28_9LACO</name>
<evidence type="ECO:0000313" key="5">
    <source>
        <dbReference type="Proteomes" id="UP000823844"/>
    </source>
</evidence>
<proteinExistence type="predicted"/>
<feature type="non-terminal residue" evidence="4">
    <location>
        <position position="786"/>
    </location>
</feature>
<dbReference type="EMBL" id="JAHLFT010000012">
    <property type="protein sequence ID" value="MBU3827713.1"/>
    <property type="molecule type" value="Genomic_DNA"/>
</dbReference>
<dbReference type="NCBIfam" id="TIGR02167">
    <property type="entry name" value="Liste_lipo_26"/>
    <property type="match status" value="5"/>
</dbReference>
<evidence type="ECO:0000256" key="2">
    <source>
        <dbReference type="SAM" id="MobiDB-lite"/>
    </source>
</evidence>
<keyword evidence="1" id="KW-0732">Signal</keyword>
<gene>
    <name evidence="4" type="ORF">H9806_00815</name>
</gene>
<reference evidence="4" key="2">
    <citation type="submission" date="2021-04" db="EMBL/GenBank/DDBJ databases">
        <authorList>
            <person name="Gilroy R."/>
        </authorList>
    </citation>
    <scope>NUCLEOTIDE SEQUENCE</scope>
    <source>
        <strain evidence="4">F6-686</strain>
    </source>
</reference>
<comment type="caution">
    <text evidence="4">The sequence shown here is derived from an EMBL/GenBank/DDBJ whole genome shotgun (WGS) entry which is preliminary data.</text>
</comment>
<feature type="compositionally biased region" description="Low complexity" evidence="2">
    <location>
        <begin position="196"/>
        <end position="208"/>
    </location>
</feature>
<reference evidence="4" key="1">
    <citation type="journal article" date="2021" name="PeerJ">
        <title>Extensive microbial diversity within the chicken gut microbiome revealed by metagenomics and culture.</title>
        <authorList>
            <person name="Gilroy R."/>
            <person name="Ravi A."/>
            <person name="Getino M."/>
            <person name="Pursley I."/>
            <person name="Horton D.L."/>
            <person name="Alikhan N.F."/>
            <person name="Baker D."/>
            <person name="Gharbi K."/>
            <person name="Hall N."/>
            <person name="Watson M."/>
            <person name="Adriaenssens E.M."/>
            <person name="Foster-Nyarko E."/>
            <person name="Jarju S."/>
            <person name="Secka A."/>
            <person name="Antonio M."/>
            <person name="Oren A."/>
            <person name="Chaudhuri R.R."/>
            <person name="La Ragione R."/>
            <person name="Hildebrand F."/>
            <person name="Pallen M.J."/>
        </authorList>
    </citation>
    <scope>NUCLEOTIDE SEQUENCE</scope>
    <source>
        <strain evidence="4">F6-686</strain>
    </source>
</reference>
<dbReference type="AlphaFoldDB" id="A0A9E2KR28"/>
<feature type="region of interest" description="Disordered" evidence="2">
    <location>
        <begin position="746"/>
        <end position="786"/>
    </location>
</feature>
<dbReference type="NCBIfam" id="TIGR01168">
    <property type="entry name" value="YSIRK_signal"/>
    <property type="match status" value="1"/>
</dbReference>
<accession>A0A9E2KR28</accession>
<evidence type="ECO:0000313" key="4">
    <source>
        <dbReference type="EMBL" id="MBU3827713.1"/>
    </source>
</evidence>
<dbReference type="Proteomes" id="UP000823844">
    <property type="component" value="Unassembled WGS sequence"/>
</dbReference>
<feature type="region of interest" description="Disordered" evidence="2">
    <location>
        <begin position="159"/>
        <end position="221"/>
    </location>
</feature>
<protein>
    <submittedName>
        <fullName evidence="4">BspA family leucine-rich repeat surface protein</fullName>
    </submittedName>
</protein>
<sequence length="786" mass="86218">MFNLNEKQRFSLRKLSVGLASVCIGLSFVNMTSKEVKADTVSAQTSVAETKTSKNNKVDANADASKEVAKFTNSVDSNKITPSQTVLNKQATSNDVLKGTDAKQEQVAESAQNSVADQSQKNLLDDLGKQKASTQSGDQAEVKNQENRLVDQINYKLINQDNTDNNQNLGQNKVAPDETKQAPTTKSDAEKNIVGSSSIQQTNNQSNNHAEDNSQSQNEPKLDLTKNSQLAKKVLATNLIETNSSSMTNGGFDEATWGKLDVTKWQGSVQDGFYLLTNYTGDSSHIIVPNEADFEQAGKSTNGLQVGITRDTVQSLSSNQTQTIAFSKTNNQKVKAIGTDWSSVFSSTALSKFDGSNLDVSSITDMSDMFDNNKVSDLTSLANWNTSKVTNMSSMFQNSSISDFTPLTNWDTSKVTDMNSMFQNSSISDLTPLANWNTSKVTDMDSMFMANKISNLAPLAHWDTSKVTDMSCMFQDSSISDLTPLTHWDTSKVTDMRTMFMNNPDIIDLRPIANWNISSITNNLFNGFSGLAGLFASDTKLNLTNINNTPLMQGFLKEHDALAMATFITNNADLVKAITGKDLPNLTNTAKRTITFNIPHATPKTIVQTINYKAIAPVQVNFDLESPQIVQTYPVKESDWQLDDSKQNDDVIIDGVICFKPIKIPHVNGYKAHLIKDPVNPTAFLVSFMAVPEQPQKNQLTSNNDQSSQKPVQTEQNQPEPIQTKPADDKQVDQLVRTISYTLMHNDSSNTADSFEPAQTDSAPLETADVTQKVTPKPAKPTSIET</sequence>
<organism evidence="4 5">
    <name type="scientific">Candidatus Lactobacillus pullistercoris</name>
    <dbReference type="NCBI Taxonomy" id="2838636"/>
    <lineage>
        <taxon>Bacteria</taxon>
        <taxon>Bacillati</taxon>
        <taxon>Bacillota</taxon>
        <taxon>Bacilli</taxon>
        <taxon>Lactobacillales</taxon>
        <taxon>Lactobacillaceae</taxon>
        <taxon>Lactobacillus</taxon>
    </lineage>
</organism>
<evidence type="ECO:0000259" key="3">
    <source>
        <dbReference type="Pfam" id="PF04650"/>
    </source>
</evidence>
<dbReference type="InterPro" id="IPR005877">
    <property type="entry name" value="YSIRK_signal_dom"/>
</dbReference>
<feature type="region of interest" description="Disordered" evidence="2">
    <location>
        <begin position="696"/>
        <end position="732"/>
    </location>
</feature>
<dbReference type="InterPro" id="IPR011889">
    <property type="entry name" value="Liste_lipo_26"/>
</dbReference>